<evidence type="ECO:0000313" key="2">
    <source>
        <dbReference type="Proteomes" id="UP000554482"/>
    </source>
</evidence>
<dbReference type="Proteomes" id="UP000554482">
    <property type="component" value="Unassembled WGS sequence"/>
</dbReference>
<dbReference type="AlphaFoldDB" id="A0A7J6WRZ7"/>
<organism evidence="1 2">
    <name type="scientific">Thalictrum thalictroides</name>
    <name type="common">Rue-anemone</name>
    <name type="synonym">Anemone thalictroides</name>
    <dbReference type="NCBI Taxonomy" id="46969"/>
    <lineage>
        <taxon>Eukaryota</taxon>
        <taxon>Viridiplantae</taxon>
        <taxon>Streptophyta</taxon>
        <taxon>Embryophyta</taxon>
        <taxon>Tracheophyta</taxon>
        <taxon>Spermatophyta</taxon>
        <taxon>Magnoliopsida</taxon>
        <taxon>Ranunculales</taxon>
        <taxon>Ranunculaceae</taxon>
        <taxon>Thalictroideae</taxon>
        <taxon>Thalictrum</taxon>
    </lineage>
</organism>
<evidence type="ECO:0000313" key="1">
    <source>
        <dbReference type="EMBL" id="KAF5199235.1"/>
    </source>
</evidence>
<feature type="non-terminal residue" evidence="1">
    <location>
        <position position="71"/>
    </location>
</feature>
<sequence>EMIDEYGQDLFLLSQATNEIGDKEKPLQSRLEKLSRDGLEKLMKEHMLDALVTPGHEISSVLAIGGLPGIS</sequence>
<comment type="caution">
    <text evidence="1">The sequence shown here is derived from an EMBL/GenBank/DDBJ whole genome shotgun (WGS) entry which is preliminary data.</text>
</comment>
<dbReference type="PANTHER" id="PTHR42678">
    <property type="entry name" value="AMIDASE"/>
    <property type="match status" value="1"/>
</dbReference>
<accession>A0A7J6WRZ7</accession>
<name>A0A7J6WRZ7_THATH</name>
<proteinExistence type="predicted"/>
<keyword evidence="2" id="KW-1185">Reference proteome</keyword>
<dbReference type="EMBL" id="JABWDY010012283">
    <property type="protein sequence ID" value="KAF5199235.1"/>
    <property type="molecule type" value="Genomic_DNA"/>
</dbReference>
<dbReference type="OrthoDB" id="566138at2759"/>
<dbReference type="PANTHER" id="PTHR42678:SF34">
    <property type="entry name" value="OS04G0183300 PROTEIN"/>
    <property type="match status" value="1"/>
</dbReference>
<reference evidence="1 2" key="1">
    <citation type="submission" date="2020-06" db="EMBL/GenBank/DDBJ databases">
        <title>Transcriptomic and genomic resources for Thalictrum thalictroides and T. hernandezii: Facilitating candidate gene discovery in an emerging model plant lineage.</title>
        <authorList>
            <person name="Arias T."/>
            <person name="Riano-Pachon D.M."/>
            <person name="Di Stilio V.S."/>
        </authorList>
    </citation>
    <scope>NUCLEOTIDE SEQUENCE [LARGE SCALE GENOMIC DNA]</scope>
    <source>
        <strain evidence="2">cv. WT478/WT964</strain>
        <tissue evidence="1">Leaves</tissue>
    </source>
</reference>
<gene>
    <name evidence="1" type="ORF">FRX31_011178</name>
</gene>
<feature type="non-terminal residue" evidence="1">
    <location>
        <position position="1"/>
    </location>
</feature>
<protein>
    <submittedName>
        <fullName evidence="1">Amidase family protein</fullName>
    </submittedName>
</protein>